<sequence length="127" mass="14269">MKNILLIGCLLLMVPFLWGQEYNLGVIDICWRIFLEAASTIANRGMPLIKDLVKCTNFTNSVDLESMDVPMLMITGFSFLQHVAMATDCLWNMTDAVAQILEPHWSRYSSYQCSYIGVPQSCLPLAG</sequence>
<evidence type="ECO:0000256" key="1">
    <source>
        <dbReference type="SAM" id="SignalP"/>
    </source>
</evidence>
<evidence type="ECO:0000313" key="3">
    <source>
        <dbReference type="RefSeq" id="XP_033234045.1"/>
    </source>
</evidence>
<dbReference type="RefSeq" id="XP_033234045.1">
    <property type="nucleotide sequence ID" value="XM_033378154.1"/>
</dbReference>
<keyword evidence="1" id="KW-0732">Signal</keyword>
<dbReference type="InterPro" id="IPR009392">
    <property type="entry name" value="ACP53EA"/>
</dbReference>
<organism evidence="2 3">
    <name type="scientific">Drosophila pseudoobscura pseudoobscura</name>
    <name type="common">Fruit fly</name>
    <dbReference type="NCBI Taxonomy" id="46245"/>
    <lineage>
        <taxon>Eukaryota</taxon>
        <taxon>Metazoa</taxon>
        <taxon>Ecdysozoa</taxon>
        <taxon>Arthropoda</taxon>
        <taxon>Hexapoda</taxon>
        <taxon>Insecta</taxon>
        <taxon>Pterygota</taxon>
        <taxon>Neoptera</taxon>
        <taxon>Endopterygota</taxon>
        <taxon>Diptera</taxon>
        <taxon>Brachycera</taxon>
        <taxon>Muscomorpha</taxon>
        <taxon>Ephydroidea</taxon>
        <taxon>Drosophilidae</taxon>
        <taxon>Drosophila</taxon>
        <taxon>Sophophora</taxon>
    </lineage>
</organism>
<protein>
    <submittedName>
        <fullName evidence="3">Uncharacterized protein isoform X1</fullName>
    </submittedName>
</protein>
<feature type="signal peptide" evidence="1">
    <location>
        <begin position="1"/>
        <end position="19"/>
    </location>
</feature>
<reference evidence="2" key="1">
    <citation type="submission" date="2024-06" db="UniProtKB">
        <authorList>
            <consortium name="RefSeq"/>
        </authorList>
    </citation>
    <scope>NUCLEOTIDE SEQUENCE [LARGE SCALE GENOMIC DNA]</scope>
    <source>
        <strain evidence="2">MV2-25</strain>
    </source>
</reference>
<dbReference type="KEGG" id="dpo:6899095"/>
<feature type="chain" id="PRO_5026103275" evidence="1">
    <location>
        <begin position="20"/>
        <end position="127"/>
    </location>
</feature>
<accession>A0A6I8VSK3</accession>
<gene>
    <name evidence="3" type="primary">LOC6899095</name>
</gene>
<evidence type="ECO:0000313" key="2">
    <source>
        <dbReference type="Proteomes" id="UP000001819"/>
    </source>
</evidence>
<dbReference type="Pfam" id="PF06313">
    <property type="entry name" value="ACP53EA"/>
    <property type="match status" value="1"/>
</dbReference>
<proteinExistence type="predicted"/>
<name>A0A6I8VSK3_DROPS</name>
<dbReference type="Proteomes" id="UP000001819">
    <property type="component" value="Chromosome 3"/>
</dbReference>
<keyword evidence="2" id="KW-1185">Reference proteome</keyword>
<reference evidence="3" key="2">
    <citation type="submission" date="2025-08" db="UniProtKB">
        <authorList>
            <consortium name="RefSeq"/>
        </authorList>
    </citation>
    <scope>IDENTIFICATION</scope>
    <source>
        <strain evidence="3">MV-25-SWS-2005</strain>
        <tissue evidence="3">Whole body</tissue>
    </source>
</reference>
<dbReference type="AlphaFoldDB" id="A0A6I8VSK3"/>